<organism evidence="8 9">
    <name type="scientific">Spiribacter salilacus</name>
    <dbReference type="NCBI Taxonomy" id="2664894"/>
    <lineage>
        <taxon>Bacteria</taxon>
        <taxon>Pseudomonadati</taxon>
        <taxon>Pseudomonadota</taxon>
        <taxon>Gammaproteobacteria</taxon>
        <taxon>Chromatiales</taxon>
        <taxon>Ectothiorhodospiraceae</taxon>
        <taxon>Spiribacter</taxon>
    </lineage>
</organism>
<dbReference type="GO" id="GO:0051537">
    <property type="term" value="F:2 iron, 2 sulfur cluster binding"/>
    <property type="evidence" value="ECO:0007669"/>
    <property type="project" value="UniProtKB-KW"/>
</dbReference>
<dbReference type="EMBL" id="WJPP01000003">
    <property type="protein sequence ID" value="MRH78200.1"/>
    <property type="molecule type" value="Genomic_DNA"/>
</dbReference>
<dbReference type="RefSeq" id="WP_153719266.1">
    <property type="nucleotide sequence ID" value="NZ_WJPP01000003.1"/>
</dbReference>
<keyword evidence="9" id="KW-1185">Reference proteome</keyword>
<keyword evidence="2" id="KW-0479">Metal-binding</keyword>
<evidence type="ECO:0000256" key="2">
    <source>
        <dbReference type="ARBA" id="ARBA00022723"/>
    </source>
</evidence>
<evidence type="ECO:0000313" key="9">
    <source>
        <dbReference type="Proteomes" id="UP000433788"/>
    </source>
</evidence>
<dbReference type="PROSITE" id="PS51318">
    <property type="entry name" value="TAT"/>
    <property type="match status" value="1"/>
</dbReference>
<reference evidence="8 9" key="1">
    <citation type="submission" date="2019-11" db="EMBL/GenBank/DDBJ databases">
        <authorList>
            <person name="Zhang X.Y."/>
        </authorList>
    </citation>
    <scope>NUCLEOTIDE SEQUENCE [LARGE SCALE GENOMIC DNA]</scope>
    <source>
        <strain evidence="8 9">C176</strain>
    </source>
</reference>
<keyword evidence="1" id="KW-0001">2Fe-2S</keyword>
<keyword evidence="4" id="KW-0408">Iron</keyword>
<dbReference type="Proteomes" id="UP000433788">
    <property type="component" value="Unassembled WGS sequence"/>
</dbReference>
<proteinExistence type="predicted"/>
<protein>
    <submittedName>
        <fullName evidence="8">Rieske 2Fe-2S domain-containing protein</fullName>
    </submittedName>
</protein>
<evidence type="ECO:0000313" key="8">
    <source>
        <dbReference type="EMBL" id="MRH78200.1"/>
    </source>
</evidence>
<dbReference type="NCBIfam" id="TIGR01409">
    <property type="entry name" value="TAT_signal_seq"/>
    <property type="match status" value="1"/>
</dbReference>
<dbReference type="InterPro" id="IPR019546">
    <property type="entry name" value="TAT_signal_bac_arc"/>
</dbReference>
<sequence length="238" mass="25356">MKRRSFVKACGAGVSCAALAASLPHALSEAAATLRRYPRVQLMNDNGQPLKASALSAGKQWVFAYPFKATPAFLINLNTPVEPVDGLITEAGEPYQWPGGVGPGQTVVAYSAICAHKLAHPTPSLSYISYRPARDGENHSAGLITCCAENSRYDPARGAAVINGPARQPLATILLEHNPEDDSLFAIGTVGGEVFNRFFDEFSPRLQLEYPNGDAMTLADTQAVATPLEAYCDNVMGC</sequence>
<evidence type="ECO:0000256" key="4">
    <source>
        <dbReference type="ARBA" id="ARBA00023004"/>
    </source>
</evidence>
<name>A0A6N7QRI6_9GAMM</name>
<evidence type="ECO:0000256" key="3">
    <source>
        <dbReference type="ARBA" id="ARBA00022729"/>
    </source>
</evidence>
<dbReference type="SUPFAM" id="SSF50022">
    <property type="entry name" value="ISP domain"/>
    <property type="match status" value="1"/>
</dbReference>
<feature type="signal peptide" evidence="6">
    <location>
        <begin position="1"/>
        <end position="20"/>
    </location>
</feature>
<dbReference type="PROSITE" id="PS51296">
    <property type="entry name" value="RIESKE"/>
    <property type="match status" value="1"/>
</dbReference>
<evidence type="ECO:0000256" key="1">
    <source>
        <dbReference type="ARBA" id="ARBA00022714"/>
    </source>
</evidence>
<dbReference type="InterPro" id="IPR006311">
    <property type="entry name" value="TAT_signal"/>
</dbReference>
<keyword evidence="3 6" id="KW-0732">Signal</keyword>
<dbReference type="InterPro" id="IPR036922">
    <property type="entry name" value="Rieske_2Fe-2S_sf"/>
</dbReference>
<dbReference type="Gene3D" id="2.102.10.10">
    <property type="entry name" value="Rieske [2Fe-2S] iron-sulphur domain"/>
    <property type="match status" value="1"/>
</dbReference>
<feature type="chain" id="PRO_5027112125" evidence="6">
    <location>
        <begin position="21"/>
        <end position="238"/>
    </location>
</feature>
<evidence type="ECO:0000256" key="6">
    <source>
        <dbReference type="SAM" id="SignalP"/>
    </source>
</evidence>
<accession>A0A6N7QRI6</accession>
<comment type="caution">
    <text evidence="8">The sequence shown here is derived from an EMBL/GenBank/DDBJ whole genome shotgun (WGS) entry which is preliminary data.</text>
</comment>
<evidence type="ECO:0000256" key="5">
    <source>
        <dbReference type="ARBA" id="ARBA00023014"/>
    </source>
</evidence>
<evidence type="ECO:0000259" key="7">
    <source>
        <dbReference type="PROSITE" id="PS51296"/>
    </source>
</evidence>
<dbReference type="AlphaFoldDB" id="A0A6N7QRI6"/>
<feature type="domain" description="Rieske" evidence="7">
    <location>
        <begin position="101"/>
        <end position="184"/>
    </location>
</feature>
<keyword evidence="5" id="KW-0411">Iron-sulfur</keyword>
<gene>
    <name evidence="8" type="ORF">GH984_05720</name>
</gene>
<dbReference type="GO" id="GO:0046872">
    <property type="term" value="F:metal ion binding"/>
    <property type="evidence" value="ECO:0007669"/>
    <property type="project" value="UniProtKB-KW"/>
</dbReference>
<dbReference type="InterPro" id="IPR017941">
    <property type="entry name" value="Rieske_2Fe-2S"/>
</dbReference>